<gene>
    <name evidence="2" type="ORF">F511_02723</name>
</gene>
<keyword evidence="1" id="KW-0175">Coiled coil</keyword>
<accession>A0A2Z7AFM4</accession>
<name>A0A2Z7AFM4_9LAMI</name>
<dbReference type="EMBL" id="KV017833">
    <property type="protein sequence ID" value="KZV17876.1"/>
    <property type="molecule type" value="Genomic_DNA"/>
</dbReference>
<dbReference type="Proteomes" id="UP000250235">
    <property type="component" value="Unassembled WGS sequence"/>
</dbReference>
<evidence type="ECO:0000313" key="2">
    <source>
        <dbReference type="EMBL" id="KZV17876.1"/>
    </source>
</evidence>
<feature type="coiled-coil region" evidence="1">
    <location>
        <begin position="37"/>
        <end position="71"/>
    </location>
</feature>
<evidence type="ECO:0000256" key="1">
    <source>
        <dbReference type="SAM" id="Coils"/>
    </source>
</evidence>
<organism evidence="2 3">
    <name type="scientific">Dorcoceras hygrometricum</name>
    <dbReference type="NCBI Taxonomy" id="472368"/>
    <lineage>
        <taxon>Eukaryota</taxon>
        <taxon>Viridiplantae</taxon>
        <taxon>Streptophyta</taxon>
        <taxon>Embryophyta</taxon>
        <taxon>Tracheophyta</taxon>
        <taxon>Spermatophyta</taxon>
        <taxon>Magnoliopsida</taxon>
        <taxon>eudicotyledons</taxon>
        <taxon>Gunneridae</taxon>
        <taxon>Pentapetalae</taxon>
        <taxon>asterids</taxon>
        <taxon>lamiids</taxon>
        <taxon>Lamiales</taxon>
        <taxon>Gesneriaceae</taxon>
        <taxon>Didymocarpoideae</taxon>
        <taxon>Trichosporeae</taxon>
        <taxon>Loxocarpinae</taxon>
        <taxon>Dorcoceras</taxon>
    </lineage>
</organism>
<protein>
    <submittedName>
        <fullName evidence="2">Uncharacterized protein</fullName>
    </submittedName>
</protein>
<dbReference type="AlphaFoldDB" id="A0A2Z7AFM4"/>
<proteinExistence type="predicted"/>
<evidence type="ECO:0000313" key="3">
    <source>
        <dbReference type="Proteomes" id="UP000250235"/>
    </source>
</evidence>
<reference evidence="2 3" key="1">
    <citation type="journal article" date="2015" name="Proc. Natl. Acad. Sci. U.S.A.">
        <title>The resurrection genome of Boea hygrometrica: A blueprint for survival of dehydration.</title>
        <authorList>
            <person name="Xiao L."/>
            <person name="Yang G."/>
            <person name="Zhang L."/>
            <person name="Yang X."/>
            <person name="Zhao S."/>
            <person name="Ji Z."/>
            <person name="Zhou Q."/>
            <person name="Hu M."/>
            <person name="Wang Y."/>
            <person name="Chen M."/>
            <person name="Xu Y."/>
            <person name="Jin H."/>
            <person name="Xiao X."/>
            <person name="Hu G."/>
            <person name="Bao F."/>
            <person name="Hu Y."/>
            <person name="Wan P."/>
            <person name="Li L."/>
            <person name="Deng X."/>
            <person name="Kuang T."/>
            <person name="Xiang C."/>
            <person name="Zhu J.K."/>
            <person name="Oliver M.J."/>
            <person name="He Y."/>
        </authorList>
    </citation>
    <scope>NUCLEOTIDE SEQUENCE [LARGE SCALE GENOMIC DNA]</scope>
    <source>
        <strain evidence="3">cv. XS01</strain>
    </source>
</reference>
<keyword evidence="3" id="KW-1185">Reference proteome</keyword>
<sequence length="385" mass="43339">MVNEYCKLSQTFEEVKAENVDLKNSSVEQRSVQIGKNDSLQIELSKLKTENESLRIRSSELESEIENLNLIMSSWTQSSVSLDKLCEIQKPANDRTGLGFNAGESSAGETSTQSYLVYEKFKKMSFVKASVIYDSCESVRYDDQNSSKLNQKGKAGIGYLRPENSKTSCLKNRLDKDKAKAGSKSFVSHQPRRSSKKAKSVWRKISFRRTLNKSTEIASSFTTTALQVYLDSVLGIADNAEMVNMFKALESTGLRGFLGCQSVLYEQELEQFFDAALVQDNDITYVVSGKNIAITENRFAVVFGLPTDGLVDIYEVPKDLVYDARSIFSKSGEPVSTSCKKRLLKYEFRLLNDILAKSITVKAFRPRAHIRVKPRKHKRKLLKSG</sequence>